<proteinExistence type="predicted"/>
<feature type="compositionally biased region" description="Low complexity" evidence="1">
    <location>
        <begin position="449"/>
        <end position="459"/>
    </location>
</feature>
<gene>
    <name evidence="2" type="ORF">OH76DRAFT_483473</name>
</gene>
<feature type="region of interest" description="Disordered" evidence="1">
    <location>
        <begin position="449"/>
        <end position="479"/>
    </location>
</feature>
<dbReference type="Proteomes" id="UP000256964">
    <property type="component" value="Unassembled WGS sequence"/>
</dbReference>
<feature type="compositionally biased region" description="Polar residues" evidence="1">
    <location>
        <begin position="36"/>
        <end position="52"/>
    </location>
</feature>
<keyword evidence="3" id="KW-1185">Reference proteome</keyword>
<evidence type="ECO:0000313" key="2">
    <source>
        <dbReference type="EMBL" id="RDX50109.1"/>
    </source>
</evidence>
<name>A0A371DC34_9APHY</name>
<evidence type="ECO:0000256" key="1">
    <source>
        <dbReference type="SAM" id="MobiDB-lite"/>
    </source>
</evidence>
<reference evidence="2 3" key="1">
    <citation type="journal article" date="2018" name="Biotechnol. Biofuels">
        <title>Integrative visual omics of the white-rot fungus Polyporus brumalis exposes the biotechnological potential of its oxidative enzymes for delignifying raw plant biomass.</title>
        <authorList>
            <person name="Miyauchi S."/>
            <person name="Rancon A."/>
            <person name="Drula E."/>
            <person name="Hage H."/>
            <person name="Chaduli D."/>
            <person name="Favel A."/>
            <person name="Grisel S."/>
            <person name="Henrissat B."/>
            <person name="Herpoel-Gimbert I."/>
            <person name="Ruiz-Duenas F.J."/>
            <person name="Chevret D."/>
            <person name="Hainaut M."/>
            <person name="Lin J."/>
            <person name="Wang M."/>
            <person name="Pangilinan J."/>
            <person name="Lipzen A."/>
            <person name="Lesage-Meessen L."/>
            <person name="Navarro D."/>
            <person name="Riley R."/>
            <person name="Grigoriev I.V."/>
            <person name="Zhou S."/>
            <person name="Raouche S."/>
            <person name="Rosso M.N."/>
        </authorList>
    </citation>
    <scope>NUCLEOTIDE SEQUENCE [LARGE SCALE GENOMIC DNA]</scope>
    <source>
        <strain evidence="2 3">BRFM 1820</strain>
    </source>
</reference>
<feature type="compositionally biased region" description="Low complexity" evidence="1">
    <location>
        <begin position="176"/>
        <end position="198"/>
    </location>
</feature>
<dbReference type="AlphaFoldDB" id="A0A371DC34"/>
<feature type="region of interest" description="Disordered" evidence="1">
    <location>
        <begin position="165"/>
        <end position="202"/>
    </location>
</feature>
<dbReference type="EMBL" id="KZ857401">
    <property type="protein sequence ID" value="RDX50109.1"/>
    <property type="molecule type" value="Genomic_DNA"/>
</dbReference>
<sequence length="496" mass="54713">MFLSNKSFAHRNLKREKYTDHHEGDDDTEDTDAATPGSSLGSRNTVTHQGSLQRREERDTPPAHSAKRHRGDSQSEASGSLEDDFLNYYGMTSYMLCRISRLNQHAFTEGAVASCEAFSEPVNWRLHDRELTAILAQLAYPEDVTQLTAGFYDEVLMEAKRLVMQDEKTPPPPTPSTSSEPPKGSSQSISSSQGTGTPVQSKRSWECPFVTSRSCRVRAVFKCSSARDRHILFAHLSISIVCTNPVHSPASIGRPDRVPDHMTLLKCLGPFRYHTLKRKYAEAAAERLGLPPDDRDGLRAVHQEYVRIRMPCFQRQDVKEAMGALWMPRTVEQLEESLRRFGKVERCTCGPCSGQPRPGPAGSSSSSSSPGTSPTATTRIGTSSGAGKKKVRRKVAVEDADGDERLPPEEEEGVDEEPARSSSTVHECNVSPHAADIWDDMSFRASDTDAASDGTDVTDPIIRAEDTAPGITQWRRPHTGQRMSFGIFATRGHRGA</sequence>
<organism evidence="2 3">
    <name type="scientific">Lentinus brumalis</name>
    <dbReference type="NCBI Taxonomy" id="2498619"/>
    <lineage>
        <taxon>Eukaryota</taxon>
        <taxon>Fungi</taxon>
        <taxon>Dikarya</taxon>
        <taxon>Basidiomycota</taxon>
        <taxon>Agaricomycotina</taxon>
        <taxon>Agaricomycetes</taxon>
        <taxon>Polyporales</taxon>
        <taxon>Polyporaceae</taxon>
        <taxon>Lentinus</taxon>
    </lineage>
</organism>
<evidence type="ECO:0000313" key="3">
    <source>
        <dbReference type="Proteomes" id="UP000256964"/>
    </source>
</evidence>
<accession>A0A371DC34</accession>
<feature type="compositionally biased region" description="Basic and acidic residues" evidence="1">
    <location>
        <begin position="15"/>
        <end position="24"/>
    </location>
</feature>
<feature type="compositionally biased region" description="Low complexity" evidence="1">
    <location>
        <begin position="353"/>
        <end position="386"/>
    </location>
</feature>
<protein>
    <submittedName>
        <fullName evidence="2">Uncharacterized protein</fullName>
    </submittedName>
</protein>
<feature type="region of interest" description="Disordered" evidence="1">
    <location>
        <begin position="350"/>
        <end position="428"/>
    </location>
</feature>
<feature type="region of interest" description="Disordered" evidence="1">
    <location>
        <begin position="1"/>
        <end position="80"/>
    </location>
</feature>
<dbReference type="OrthoDB" id="2758525at2759"/>